<gene>
    <name evidence="6" type="ORF">PS9374_06232</name>
</gene>
<dbReference type="InterPro" id="IPR012951">
    <property type="entry name" value="BBE"/>
</dbReference>
<dbReference type="PANTHER" id="PTHR42973">
    <property type="entry name" value="BINDING OXIDOREDUCTASE, PUTATIVE (AFU_ORTHOLOGUE AFUA_1G17690)-RELATED"/>
    <property type="match status" value="1"/>
</dbReference>
<dbReference type="Pfam" id="PF08031">
    <property type="entry name" value="BBE"/>
    <property type="match status" value="1"/>
</dbReference>
<evidence type="ECO:0000313" key="7">
    <source>
        <dbReference type="Proteomes" id="UP000077701"/>
    </source>
</evidence>
<dbReference type="AlphaFoldDB" id="A0A171DNA1"/>
<evidence type="ECO:0000256" key="2">
    <source>
        <dbReference type="ARBA" id="ARBA00022630"/>
    </source>
</evidence>
<dbReference type="GO" id="GO:0050660">
    <property type="term" value="F:flavin adenine dinucleotide binding"/>
    <property type="evidence" value="ECO:0007669"/>
    <property type="project" value="InterPro"/>
</dbReference>
<dbReference type="EMBL" id="BDCX01000017">
    <property type="protein sequence ID" value="GAT70546.1"/>
    <property type="molecule type" value="Genomic_DNA"/>
</dbReference>
<dbReference type="STRING" id="161355.PS9374_06232"/>
<evidence type="ECO:0000256" key="3">
    <source>
        <dbReference type="ARBA" id="ARBA00022827"/>
    </source>
</evidence>
<dbReference type="SUPFAM" id="SSF55103">
    <property type="entry name" value="FAD-linked oxidases, C-terminal domain"/>
    <property type="match status" value="1"/>
</dbReference>
<keyword evidence="2" id="KW-0285">Flavoprotein</keyword>
<feature type="domain" description="Berberine/berberine-like" evidence="5">
    <location>
        <begin position="285"/>
        <end position="317"/>
    </location>
</feature>
<dbReference type="InterPro" id="IPR050416">
    <property type="entry name" value="FAD-linked_Oxidoreductase"/>
</dbReference>
<dbReference type="RefSeq" id="WP_068902844.1">
    <property type="nucleotide sequence ID" value="NZ_BDCX01000017.1"/>
</dbReference>
<evidence type="ECO:0000313" key="6">
    <source>
        <dbReference type="EMBL" id="GAT70546.1"/>
    </source>
</evidence>
<reference evidence="7" key="2">
    <citation type="submission" date="2016-04" db="EMBL/GenBank/DDBJ databases">
        <title>Planomonospora sphaerica JCM9374 whole genome shotgun sequence.</title>
        <authorList>
            <person name="Suzuki T."/>
            <person name="Dohra H."/>
            <person name="Kodani S."/>
        </authorList>
    </citation>
    <scope>NUCLEOTIDE SEQUENCE [LARGE SCALE GENOMIC DNA]</scope>
    <source>
        <strain evidence="7">JCM 9374</strain>
    </source>
</reference>
<organism evidence="6 7">
    <name type="scientific">Planomonospora sphaerica</name>
    <dbReference type="NCBI Taxonomy" id="161355"/>
    <lineage>
        <taxon>Bacteria</taxon>
        <taxon>Bacillati</taxon>
        <taxon>Actinomycetota</taxon>
        <taxon>Actinomycetes</taxon>
        <taxon>Streptosporangiales</taxon>
        <taxon>Streptosporangiaceae</taxon>
        <taxon>Planomonospora</taxon>
    </lineage>
</organism>
<dbReference type="Gene3D" id="3.40.462.20">
    <property type="match status" value="1"/>
</dbReference>
<dbReference type="Proteomes" id="UP000077701">
    <property type="component" value="Unassembled WGS sequence"/>
</dbReference>
<evidence type="ECO:0000256" key="4">
    <source>
        <dbReference type="ARBA" id="ARBA00023002"/>
    </source>
</evidence>
<dbReference type="PANTHER" id="PTHR42973:SF39">
    <property type="entry name" value="FAD-BINDING PCMH-TYPE DOMAIN-CONTAINING PROTEIN"/>
    <property type="match status" value="1"/>
</dbReference>
<proteinExistence type="predicted"/>
<comment type="cofactor">
    <cofactor evidence="1">
        <name>FAD</name>
        <dbReference type="ChEBI" id="CHEBI:57692"/>
    </cofactor>
</comment>
<keyword evidence="3" id="KW-0274">FAD</keyword>
<name>A0A171DNA1_9ACTN</name>
<sequence length="320" mass="33245">MIDVDGAVFRPGEPGYDTGRDGFQLAGRHRPEVVVAAAGAADARPRRLVPGDELFGALLGGDELFGVVTGMEIGLVPVTRLYGGGLYFPASAEIVAAWRDWTATVPDGLTSAVGLIPVPDVPEAPGPLRGRHVAHVRIAHLGEAAEGDRIVAPLRAAGPVLADTLRELPFTESASISNDPEAAHAYAGTGVLLDGLDPAAAFGLADPGAEVPCIVQVRHLGGALAGPSPALVGHRDARYVLHVVTPLDGRDPGAVRAAHRSLAGTLKGAGTFLNFQYGPATAEQVRAAYDPGAYRELVRLKKAYDPANLFRFNHNVPPAG</sequence>
<evidence type="ECO:0000256" key="1">
    <source>
        <dbReference type="ARBA" id="ARBA00001974"/>
    </source>
</evidence>
<protein>
    <submittedName>
        <fullName evidence="6">FAD-binding protein</fullName>
    </submittedName>
</protein>
<keyword evidence="7" id="KW-1185">Reference proteome</keyword>
<evidence type="ECO:0000259" key="5">
    <source>
        <dbReference type="Pfam" id="PF08031"/>
    </source>
</evidence>
<reference evidence="6 7" key="1">
    <citation type="journal article" date="2016" name="Genome Announc.">
        <title>Draft Genome Sequence of Planomonospora sphaerica JCM9374, a Rare Actinomycete.</title>
        <authorList>
            <person name="Dohra H."/>
            <person name="Suzuki T."/>
            <person name="Inoue Y."/>
            <person name="Kodani S."/>
        </authorList>
    </citation>
    <scope>NUCLEOTIDE SEQUENCE [LARGE SCALE GENOMIC DNA]</scope>
    <source>
        <strain evidence="6 7">JCM 9374</strain>
    </source>
</reference>
<dbReference type="GO" id="GO:0016491">
    <property type="term" value="F:oxidoreductase activity"/>
    <property type="evidence" value="ECO:0007669"/>
    <property type="project" value="UniProtKB-KW"/>
</dbReference>
<comment type="caution">
    <text evidence="6">The sequence shown here is derived from an EMBL/GenBank/DDBJ whole genome shotgun (WGS) entry which is preliminary data.</text>
</comment>
<keyword evidence="4" id="KW-0560">Oxidoreductase</keyword>
<dbReference type="InterPro" id="IPR016164">
    <property type="entry name" value="FAD-linked_Oxase-like_C"/>
</dbReference>
<accession>A0A171DNA1</accession>
<dbReference type="OrthoDB" id="5169292at2"/>